<organism evidence="2 3">
    <name type="scientific">Ceriporiopsis subvermispora (strain B)</name>
    <name type="common">White-rot fungus</name>
    <name type="synonym">Gelatoporia subvermispora</name>
    <dbReference type="NCBI Taxonomy" id="914234"/>
    <lineage>
        <taxon>Eukaryota</taxon>
        <taxon>Fungi</taxon>
        <taxon>Dikarya</taxon>
        <taxon>Basidiomycota</taxon>
        <taxon>Agaricomycotina</taxon>
        <taxon>Agaricomycetes</taxon>
        <taxon>Polyporales</taxon>
        <taxon>Gelatoporiaceae</taxon>
        <taxon>Gelatoporia</taxon>
    </lineage>
</organism>
<dbReference type="Proteomes" id="UP000016930">
    <property type="component" value="Unassembled WGS sequence"/>
</dbReference>
<dbReference type="EMBL" id="KB445792">
    <property type="protein sequence ID" value="EMD40399.1"/>
    <property type="molecule type" value="Genomic_DNA"/>
</dbReference>
<evidence type="ECO:0000256" key="1">
    <source>
        <dbReference type="SAM" id="MobiDB-lite"/>
    </source>
</evidence>
<name>M2PUI5_CERS8</name>
<protein>
    <submittedName>
        <fullName evidence="2">Uncharacterized protein</fullName>
    </submittedName>
</protein>
<evidence type="ECO:0000313" key="3">
    <source>
        <dbReference type="Proteomes" id="UP000016930"/>
    </source>
</evidence>
<reference evidence="2 3" key="1">
    <citation type="journal article" date="2012" name="Proc. Natl. Acad. Sci. U.S.A.">
        <title>Comparative genomics of Ceriporiopsis subvermispora and Phanerochaete chrysosporium provide insight into selective ligninolysis.</title>
        <authorList>
            <person name="Fernandez-Fueyo E."/>
            <person name="Ruiz-Duenas F.J."/>
            <person name="Ferreira P."/>
            <person name="Floudas D."/>
            <person name="Hibbett D.S."/>
            <person name="Canessa P."/>
            <person name="Larrondo L.F."/>
            <person name="James T.Y."/>
            <person name="Seelenfreund D."/>
            <person name="Lobos S."/>
            <person name="Polanco R."/>
            <person name="Tello M."/>
            <person name="Honda Y."/>
            <person name="Watanabe T."/>
            <person name="Watanabe T."/>
            <person name="Ryu J.S."/>
            <person name="Kubicek C.P."/>
            <person name="Schmoll M."/>
            <person name="Gaskell J."/>
            <person name="Hammel K.E."/>
            <person name="St John F.J."/>
            <person name="Vanden Wymelenberg A."/>
            <person name="Sabat G."/>
            <person name="Splinter BonDurant S."/>
            <person name="Syed K."/>
            <person name="Yadav J.S."/>
            <person name="Doddapaneni H."/>
            <person name="Subramanian V."/>
            <person name="Lavin J.L."/>
            <person name="Oguiza J.A."/>
            <person name="Perez G."/>
            <person name="Pisabarro A.G."/>
            <person name="Ramirez L."/>
            <person name="Santoyo F."/>
            <person name="Master E."/>
            <person name="Coutinho P.M."/>
            <person name="Henrissat B."/>
            <person name="Lombard V."/>
            <person name="Magnuson J.K."/>
            <person name="Kuees U."/>
            <person name="Hori C."/>
            <person name="Igarashi K."/>
            <person name="Samejima M."/>
            <person name="Held B.W."/>
            <person name="Barry K.W."/>
            <person name="LaButti K.M."/>
            <person name="Lapidus A."/>
            <person name="Lindquist E.A."/>
            <person name="Lucas S.M."/>
            <person name="Riley R."/>
            <person name="Salamov A.A."/>
            <person name="Hoffmeister D."/>
            <person name="Schwenk D."/>
            <person name="Hadar Y."/>
            <person name="Yarden O."/>
            <person name="de Vries R.P."/>
            <person name="Wiebenga A."/>
            <person name="Stenlid J."/>
            <person name="Eastwood D."/>
            <person name="Grigoriev I.V."/>
            <person name="Berka R.M."/>
            <person name="Blanchette R.A."/>
            <person name="Kersten P."/>
            <person name="Martinez A.T."/>
            <person name="Vicuna R."/>
            <person name="Cullen D."/>
        </authorList>
    </citation>
    <scope>NUCLEOTIDE SEQUENCE [LARGE SCALE GENOMIC DNA]</scope>
    <source>
        <strain evidence="2 3">B</strain>
    </source>
</reference>
<feature type="region of interest" description="Disordered" evidence="1">
    <location>
        <begin position="1"/>
        <end position="28"/>
    </location>
</feature>
<feature type="region of interest" description="Disordered" evidence="1">
    <location>
        <begin position="80"/>
        <end position="133"/>
    </location>
</feature>
<feature type="compositionally biased region" description="Basic and acidic residues" evidence="1">
    <location>
        <begin position="93"/>
        <end position="102"/>
    </location>
</feature>
<dbReference type="HOGENOM" id="CLU_1151673_0_0_1"/>
<sequence>MPSRQQAGLNDRAQAQKYDKADPRNLPRVVIPSTHVSAYPGGQIKGQYPHAQAHGASAASLYYSNLTAPIVRTPYAHPHYEHRDAYNPSKGTSDAKRSHSDRAASAGQADVASKKRGAPESGKNPRFAPDAPYHPNWNALPLHIREDPARYLAHVSPGKRSRGEAPSTSPIATYNPSSLGGFVPENPASPSIVHQTGRGRIEVCKRGCAQEFNGADWYEHYHTVHMGETSLGSDDESDRSI</sequence>
<proteinExistence type="predicted"/>
<gene>
    <name evidence="2" type="ORF">CERSUDRAFT_121172</name>
</gene>
<keyword evidence="3" id="KW-1185">Reference proteome</keyword>
<dbReference type="AlphaFoldDB" id="M2PUI5"/>
<evidence type="ECO:0000313" key="2">
    <source>
        <dbReference type="EMBL" id="EMD40399.1"/>
    </source>
</evidence>
<accession>M2PUI5</accession>